<keyword evidence="1 3" id="KW-0853">WD repeat</keyword>
<feature type="domain" description="Gem-associated protein 5 first beta-propeller" evidence="5">
    <location>
        <begin position="67"/>
        <end position="207"/>
    </location>
</feature>
<feature type="repeat" description="WD" evidence="3">
    <location>
        <begin position="54"/>
        <end position="101"/>
    </location>
</feature>
<reference evidence="8 9" key="1">
    <citation type="submission" date="2024-03" db="EMBL/GenBank/DDBJ databases">
        <title>The genome assembly and annotation of the cricket Gryllus longicercus Weissman &amp; Gray.</title>
        <authorList>
            <person name="Szrajer S."/>
            <person name="Gray D."/>
            <person name="Ylla G."/>
        </authorList>
    </citation>
    <scope>NUCLEOTIDE SEQUENCE [LARGE SCALE GENOMIC DNA]</scope>
    <source>
        <strain evidence="8">DAG 2021-001</strain>
        <tissue evidence="8">Whole body minus gut</tissue>
    </source>
</reference>
<keyword evidence="9" id="KW-1185">Reference proteome</keyword>
<dbReference type="GO" id="GO:0000387">
    <property type="term" value="P:spliceosomal snRNP assembly"/>
    <property type="evidence" value="ECO:0007669"/>
    <property type="project" value="TreeGrafter"/>
</dbReference>
<dbReference type="PANTHER" id="PTHR46362">
    <property type="entry name" value="GEM-ASSOCIATED PROTEIN 5"/>
    <property type="match status" value="1"/>
</dbReference>
<evidence type="ECO:0000259" key="7">
    <source>
        <dbReference type="Pfam" id="PF23775"/>
    </source>
</evidence>
<dbReference type="Pfam" id="PF23775">
    <property type="entry name" value="Beta-prop_RIG_2nd"/>
    <property type="match status" value="1"/>
</dbReference>
<evidence type="ECO:0008006" key="10">
    <source>
        <dbReference type="Google" id="ProtNLM"/>
    </source>
</evidence>
<feature type="region of interest" description="Disordered" evidence="4">
    <location>
        <begin position="737"/>
        <end position="783"/>
    </location>
</feature>
<dbReference type="InterPro" id="IPR056432">
    <property type="entry name" value="Beta-prop_GEMI5_1st"/>
</dbReference>
<feature type="domain" description="Gem-associated protein 5 second beta-propeller" evidence="7">
    <location>
        <begin position="405"/>
        <end position="716"/>
    </location>
</feature>
<dbReference type="InterPro" id="IPR011047">
    <property type="entry name" value="Quinoprotein_ADH-like_sf"/>
</dbReference>
<feature type="domain" description="Gem-associated protein 5 TPR" evidence="6">
    <location>
        <begin position="837"/>
        <end position="1044"/>
    </location>
</feature>
<comment type="caution">
    <text evidence="8">The sequence shown here is derived from an EMBL/GenBank/DDBJ whole genome shotgun (WGS) entry which is preliminary data.</text>
</comment>
<dbReference type="SMART" id="SM00320">
    <property type="entry name" value="WD40"/>
    <property type="match status" value="10"/>
</dbReference>
<protein>
    <recommendedName>
        <fullName evidence="10">Gem-associated protein 5</fullName>
    </recommendedName>
</protein>
<dbReference type="Gene3D" id="2.130.10.10">
    <property type="entry name" value="YVTN repeat-like/Quinoprotein amine dehydrogenase"/>
    <property type="match status" value="2"/>
</dbReference>
<dbReference type="PROSITE" id="PS00678">
    <property type="entry name" value="WD_REPEATS_1"/>
    <property type="match status" value="2"/>
</dbReference>
<dbReference type="GO" id="GO:0003730">
    <property type="term" value="F:mRNA 3'-UTR binding"/>
    <property type="evidence" value="ECO:0007669"/>
    <property type="project" value="TreeGrafter"/>
</dbReference>
<keyword evidence="2" id="KW-0677">Repeat</keyword>
<sequence length="1449" mass="161615">MNEQIFPPSPNWYLSNAFACDSTGTLAYGNRNNLVIVKTNNICDKSLPKVEIVPAAHKERVTVVVFSPQNSESTLFNCIATSGDDAVVKVWDLLTMTPILANISHGNDVKVSCMDWSVANSDLIVSMDDNNNIVCWDLPSNSTHSFNLGKLSASTLSCCPHNKDLIAIGCRSGLVCIINIQGRGKILFRMRGHDSEVVSLAWCPVGYSIFDSFKSKSSVENQELFLASAAKERTIFLWRANSDGRYELALSIPTHLMAGQRSNKGGTADMNWVSLCWPQANTLICSTRLGRVIAWDLKASFLNKSGKNSGGGDAASARTWHLVHSSHNRIVFNIVTAHKNFDNSLEFQETTNWRQTCSSEQIEKPLIIWSSSQDRLIVGYDLNANKEITCVPTIGGIVYCIAASPIDPNRIAFGVSDAVIRVWNLSSSSAFDVSFLWQKVRGKVTSVAWHPTQESRLAFGTAEGRVGIFDTLNSNKPPVLLRPYHTKSLYVVGWGPALFGAGDGDGPSETKYTLYSCGEGDAVQYDIHNPEAEAKNLNDLPPLNAASRKSLIRTDLAWKPDNSILALGNEDGSVQLVTSTNTTVLHTIYAHKNLVQSLAWHPEGTATDTGYSPCQHWLAVASKKSPIKIFNLTSLIENGSGDVECVAVFSQHKQCVVGMCWSPHVSGQLLSVSFDETAQIWDVLQQQPIGNYSRHAGVLHSGCWSPLDPDLVLTGSADSTLRVWRISSLDRTVPFDKKKEKNAAKKSSGIQLSTKNNAVSGPEKDITSDEAAVSGSPMPNSGITAQEHETLLPKSGRQKARSYFPVWAQIWQGSASNILDRFQTYLKSEDKSNTEANLLGIRTDVLELLKLEESQHSRNGNLETIQHIALWKGDIGETIRESARKKKLTDWLVSMAPMVSQRLWLDTCRMYAEQLTGEGRIHKAASYLLACHKVEEAIQLFLHHHLFREALTVAKLRLSEEDPLTISIVRDWSQQQILDGHYERAAECLMSVGDLPGAAEILGKRNDARCLWLAADIAHKSNLQPVALCYAKNCIIQSLLHKNWELALKVTTQYSEFKSWTIVVFTHQSICELLTGKLVIQEPITQWIFQQYKKEYEKDPTEFYKDLEKSVERNVPDSKSKLWLAVSADIALSSCAVDEITSLQHLVQIANMCYQFQLMHPNVFPLLQYLRWLAPHGVLEKDNIFKKESEPENLTFLRRSLRFYLYAGYFSWLQAELSFCGTDFIGVKEENDCILDRDSTNSHLKDKGPSDINEGKITLNTNTGIESETNVCNGNEVIEKLEELSLSQEKSAHDGSGDHKPDKNIAMLNFNWKDLMVPLLTSYSNELPLEAAALAYYKQKVEIKKWEQEVASLVAQQHQSAGEEIKNKENLNQEQEETKMLKGLKKLDELKELKETFEKQQGSTPNPFVTYCHFTSICDLLIKEKGLEVLRSVSEVAVKNWQTAASDIK</sequence>
<name>A0AAN9W5V6_9ORTH</name>
<dbReference type="EMBL" id="JAZDUA010000014">
    <property type="protein sequence ID" value="KAK7873397.1"/>
    <property type="molecule type" value="Genomic_DNA"/>
</dbReference>
<evidence type="ECO:0000313" key="8">
    <source>
        <dbReference type="EMBL" id="KAK7873397.1"/>
    </source>
</evidence>
<organism evidence="8 9">
    <name type="scientific">Gryllus longicercus</name>
    <dbReference type="NCBI Taxonomy" id="2509291"/>
    <lineage>
        <taxon>Eukaryota</taxon>
        <taxon>Metazoa</taxon>
        <taxon>Ecdysozoa</taxon>
        <taxon>Arthropoda</taxon>
        <taxon>Hexapoda</taxon>
        <taxon>Insecta</taxon>
        <taxon>Pterygota</taxon>
        <taxon>Neoptera</taxon>
        <taxon>Polyneoptera</taxon>
        <taxon>Orthoptera</taxon>
        <taxon>Ensifera</taxon>
        <taxon>Gryllidea</taxon>
        <taxon>Grylloidea</taxon>
        <taxon>Gryllidae</taxon>
        <taxon>Gryllinae</taxon>
        <taxon>Gryllus</taxon>
    </lineage>
</organism>
<evidence type="ECO:0000259" key="6">
    <source>
        <dbReference type="Pfam" id="PF23774"/>
    </source>
</evidence>
<dbReference type="Proteomes" id="UP001378592">
    <property type="component" value="Unassembled WGS sequence"/>
</dbReference>
<dbReference type="Pfam" id="PF23770">
    <property type="entry name" value="Beta-prop_RIG_1st"/>
    <property type="match status" value="1"/>
</dbReference>
<evidence type="ECO:0000256" key="4">
    <source>
        <dbReference type="SAM" id="MobiDB-lite"/>
    </source>
</evidence>
<dbReference type="InterPro" id="IPR036322">
    <property type="entry name" value="WD40_repeat_dom_sf"/>
</dbReference>
<dbReference type="SUPFAM" id="SSF50998">
    <property type="entry name" value="Quinoprotein alcohol dehydrogenase-like"/>
    <property type="match status" value="1"/>
</dbReference>
<evidence type="ECO:0000256" key="2">
    <source>
        <dbReference type="ARBA" id="ARBA00022737"/>
    </source>
</evidence>
<dbReference type="InterPro" id="IPR019775">
    <property type="entry name" value="WD40_repeat_CS"/>
</dbReference>
<feature type="repeat" description="WD" evidence="3">
    <location>
        <begin position="692"/>
        <end position="734"/>
    </location>
</feature>
<accession>A0AAN9W5V6</accession>
<dbReference type="InterPro" id="IPR056424">
    <property type="entry name" value="Beta-prop_GEMI5_2nd"/>
</dbReference>
<gene>
    <name evidence="8" type="ORF">R5R35_000194</name>
</gene>
<dbReference type="PROSITE" id="PS50082">
    <property type="entry name" value="WD_REPEATS_2"/>
    <property type="match status" value="3"/>
</dbReference>
<dbReference type="InterPro" id="IPR052640">
    <property type="entry name" value="Gemin-5"/>
</dbReference>
<evidence type="ECO:0000313" key="9">
    <source>
        <dbReference type="Proteomes" id="UP001378592"/>
    </source>
</evidence>
<dbReference type="GO" id="GO:0032797">
    <property type="term" value="C:SMN complex"/>
    <property type="evidence" value="ECO:0007669"/>
    <property type="project" value="TreeGrafter"/>
</dbReference>
<dbReference type="GO" id="GO:0005634">
    <property type="term" value="C:nucleus"/>
    <property type="evidence" value="ECO:0007669"/>
    <property type="project" value="TreeGrafter"/>
</dbReference>
<dbReference type="InterPro" id="IPR056421">
    <property type="entry name" value="TPR_GEMI5"/>
</dbReference>
<feature type="repeat" description="WD" evidence="3">
    <location>
        <begin position="649"/>
        <end position="691"/>
    </location>
</feature>
<evidence type="ECO:0000256" key="3">
    <source>
        <dbReference type="PROSITE-ProRule" id="PRU00221"/>
    </source>
</evidence>
<feature type="compositionally biased region" description="Polar residues" evidence="4">
    <location>
        <begin position="748"/>
        <end position="759"/>
    </location>
</feature>
<dbReference type="SUPFAM" id="SSF50978">
    <property type="entry name" value="WD40 repeat-like"/>
    <property type="match status" value="1"/>
</dbReference>
<evidence type="ECO:0000259" key="5">
    <source>
        <dbReference type="Pfam" id="PF23770"/>
    </source>
</evidence>
<dbReference type="Pfam" id="PF23774">
    <property type="entry name" value="TPR_GEMI5"/>
    <property type="match status" value="1"/>
</dbReference>
<dbReference type="InterPro" id="IPR015943">
    <property type="entry name" value="WD40/YVTN_repeat-like_dom_sf"/>
</dbReference>
<proteinExistence type="predicted"/>
<dbReference type="InterPro" id="IPR001680">
    <property type="entry name" value="WD40_rpt"/>
</dbReference>
<dbReference type="PANTHER" id="PTHR46362:SF1">
    <property type="entry name" value="GEM-ASSOCIATED PROTEIN 5"/>
    <property type="match status" value="1"/>
</dbReference>
<evidence type="ECO:0000256" key="1">
    <source>
        <dbReference type="ARBA" id="ARBA00022574"/>
    </source>
</evidence>